<gene>
    <name evidence="1" type="ORF">CHA01nite_39920</name>
</gene>
<protein>
    <submittedName>
        <fullName evidence="1">Uncharacterized protein</fullName>
    </submittedName>
</protein>
<dbReference type="EMBL" id="BJYJ01000074">
    <property type="protein sequence ID" value="GEN78252.1"/>
    <property type="molecule type" value="Genomic_DNA"/>
</dbReference>
<keyword evidence="2" id="KW-1185">Reference proteome</keyword>
<comment type="caution">
    <text evidence="1">The sequence shown here is derived from an EMBL/GenBank/DDBJ whole genome shotgun (WGS) entry which is preliminary data.</text>
</comment>
<dbReference type="RefSeq" id="WP_146944797.1">
    <property type="nucleotide sequence ID" value="NZ_BJYJ01000074.1"/>
</dbReference>
<organism evidence="1 2">
    <name type="scientific">Chryseobacterium hagamense</name>
    <dbReference type="NCBI Taxonomy" id="395935"/>
    <lineage>
        <taxon>Bacteria</taxon>
        <taxon>Pseudomonadati</taxon>
        <taxon>Bacteroidota</taxon>
        <taxon>Flavobacteriia</taxon>
        <taxon>Flavobacteriales</taxon>
        <taxon>Weeksellaceae</taxon>
        <taxon>Chryseobacterium group</taxon>
        <taxon>Chryseobacterium</taxon>
    </lineage>
</organism>
<proteinExistence type="predicted"/>
<dbReference type="Proteomes" id="UP000321863">
    <property type="component" value="Unassembled WGS sequence"/>
</dbReference>
<evidence type="ECO:0000313" key="2">
    <source>
        <dbReference type="Proteomes" id="UP000321863"/>
    </source>
</evidence>
<accession>A0A511YSU7</accession>
<sequence length="61" mass="7070">MSREAAFPLPMRLKYRQCFRISSAALLNDDTVAIKGKDLLKKFEAIQEMNEEDKALFYQVS</sequence>
<reference evidence="1 2" key="1">
    <citation type="submission" date="2019-07" db="EMBL/GenBank/DDBJ databases">
        <title>Whole genome shotgun sequence of Chryseobacterium hagamense NBRC 105253.</title>
        <authorList>
            <person name="Hosoyama A."/>
            <person name="Uohara A."/>
            <person name="Ohji S."/>
            <person name="Ichikawa N."/>
        </authorList>
    </citation>
    <scope>NUCLEOTIDE SEQUENCE [LARGE SCALE GENOMIC DNA]</scope>
    <source>
        <strain evidence="1 2">NBRC 105253</strain>
    </source>
</reference>
<name>A0A511YSU7_9FLAO</name>
<evidence type="ECO:0000313" key="1">
    <source>
        <dbReference type="EMBL" id="GEN78252.1"/>
    </source>
</evidence>
<dbReference type="AlphaFoldDB" id="A0A511YSU7"/>